<name>A0A0U3GA43_9FLAO</name>
<evidence type="ECO:0000313" key="1">
    <source>
        <dbReference type="EMBL" id="ALU25353.1"/>
    </source>
</evidence>
<dbReference type="GeneID" id="66973962"/>
<evidence type="ECO:0000313" key="2">
    <source>
        <dbReference type="Proteomes" id="UP000069030"/>
    </source>
</evidence>
<protein>
    <submittedName>
        <fullName evidence="1">Uncharacterized protein</fullName>
    </submittedName>
</protein>
<dbReference type="Proteomes" id="UP000069030">
    <property type="component" value="Chromosome"/>
</dbReference>
<proteinExistence type="predicted"/>
<dbReference type="PROSITE" id="PS51257">
    <property type="entry name" value="PROKAR_LIPOPROTEIN"/>
    <property type="match status" value="1"/>
</dbReference>
<dbReference type="Gene3D" id="2.102.10.10">
    <property type="entry name" value="Rieske [2Fe-2S] iron-sulphur domain"/>
    <property type="match status" value="1"/>
</dbReference>
<dbReference type="eggNOG" id="COG2146">
    <property type="taxonomic scope" value="Bacteria"/>
</dbReference>
<dbReference type="EMBL" id="CP013690">
    <property type="protein sequence ID" value="ALU25353.1"/>
    <property type="molecule type" value="Genomic_DNA"/>
</dbReference>
<gene>
    <name evidence="1" type="ORF">AS202_03940</name>
</gene>
<organism evidence="1 2">
    <name type="scientific">Myroides odoratimimus</name>
    <dbReference type="NCBI Taxonomy" id="76832"/>
    <lineage>
        <taxon>Bacteria</taxon>
        <taxon>Pseudomonadati</taxon>
        <taxon>Bacteroidota</taxon>
        <taxon>Flavobacteriia</taxon>
        <taxon>Flavobacteriales</taxon>
        <taxon>Flavobacteriaceae</taxon>
        <taxon>Myroides</taxon>
    </lineage>
</organism>
<dbReference type="SUPFAM" id="SSF50022">
    <property type="entry name" value="ISP domain"/>
    <property type="match status" value="1"/>
</dbReference>
<dbReference type="KEGG" id="mod:AS202_03940"/>
<sequence length="151" mass="17106">MKKLFLILFTLLISIACSKSGSGYHNPYLPNVKVNLMVNLYQADADYLRYQNGTYVNYSQGIIGVAIFNAGSQYFAYDLTCPDHAFDPVTSRLVQKKPNDPYVYCTNKHQHNGEEPAFYLGNGQSIKPGLKYNQLKPYPVRKSGDNIFVTY</sequence>
<reference evidence="1 2" key="1">
    <citation type="journal article" date="2016" name="J. Zhejiang Univ. Sci. B">
        <title>Antibiotic resistance mechanisms of Myroides sp.</title>
        <authorList>
            <person name="Hu S."/>
            <person name="Yuan S."/>
            <person name="Qu H."/>
            <person name="Jiang T."/>
            <person name="Zhou Y."/>
            <person name="Wang M."/>
            <person name="Ming D."/>
        </authorList>
    </citation>
    <scope>NUCLEOTIDE SEQUENCE [LARGE SCALE GENOMIC DNA]</scope>
    <source>
        <strain evidence="1 2">PR63039</strain>
    </source>
</reference>
<dbReference type="InterPro" id="IPR036922">
    <property type="entry name" value="Rieske_2Fe-2S_sf"/>
</dbReference>
<accession>A0A0U3GA43</accession>
<dbReference type="AlphaFoldDB" id="A0A0U3GA43"/>
<dbReference type="GO" id="GO:0051537">
    <property type="term" value="F:2 iron, 2 sulfur cluster binding"/>
    <property type="evidence" value="ECO:0007669"/>
    <property type="project" value="InterPro"/>
</dbReference>
<dbReference type="RefSeq" id="WP_006259752.1">
    <property type="nucleotide sequence ID" value="NZ_BCMQ01000005.1"/>
</dbReference>